<reference evidence="2" key="1">
    <citation type="journal article" date="2020" name="Stud. Mycol.">
        <title>101 Dothideomycetes genomes: a test case for predicting lifestyles and emergence of pathogens.</title>
        <authorList>
            <person name="Haridas S."/>
            <person name="Albert R."/>
            <person name="Binder M."/>
            <person name="Bloem J."/>
            <person name="Labutti K."/>
            <person name="Salamov A."/>
            <person name="Andreopoulos B."/>
            <person name="Baker S."/>
            <person name="Barry K."/>
            <person name="Bills G."/>
            <person name="Bluhm B."/>
            <person name="Cannon C."/>
            <person name="Castanera R."/>
            <person name="Culley D."/>
            <person name="Daum C."/>
            <person name="Ezra D."/>
            <person name="Gonzalez J."/>
            <person name="Henrissat B."/>
            <person name="Kuo A."/>
            <person name="Liang C."/>
            <person name="Lipzen A."/>
            <person name="Lutzoni F."/>
            <person name="Magnuson J."/>
            <person name="Mondo S."/>
            <person name="Nolan M."/>
            <person name="Ohm R."/>
            <person name="Pangilinan J."/>
            <person name="Park H.-J."/>
            <person name="Ramirez L."/>
            <person name="Alfaro M."/>
            <person name="Sun H."/>
            <person name="Tritt A."/>
            <person name="Yoshinaga Y."/>
            <person name="Zwiers L.-H."/>
            <person name="Turgeon B."/>
            <person name="Goodwin S."/>
            <person name="Spatafora J."/>
            <person name="Crous P."/>
            <person name="Grigoriev I."/>
        </authorList>
    </citation>
    <scope>NUCLEOTIDE SEQUENCE</scope>
    <source>
        <strain evidence="2">CBS 473.64</strain>
    </source>
</reference>
<feature type="signal peptide" evidence="1">
    <location>
        <begin position="1"/>
        <end position="19"/>
    </location>
</feature>
<evidence type="ECO:0000256" key="1">
    <source>
        <dbReference type="SAM" id="SignalP"/>
    </source>
</evidence>
<dbReference type="AlphaFoldDB" id="A0A6A6SBX6"/>
<dbReference type="Proteomes" id="UP000799753">
    <property type="component" value="Unassembled WGS sequence"/>
</dbReference>
<name>A0A6A6SBX6_9PLEO</name>
<organism evidence="2 3">
    <name type="scientific">Massarina eburnea CBS 473.64</name>
    <dbReference type="NCBI Taxonomy" id="1395130"/>
    <lineage>
        <taxon>Eukaryota</taxon>
        <taxon>Fungi</taxon>
        <taxon>Dikarya</taxon>
        <taxon>Ascomycota</taxon>
        <taxon>Pezizomycotina</taxon>
        <taxon>Dothideomycetes</taxon>
        <taxon>Pleosporomycetidae</taxon>
        <taxon>Pleosporales</taxon>
        <taxon>Massarineae</taxon>
        <taxon>Massarinaceae</taxon>
        <taxon>Massarina</taxon>
    </lineage>
</organism>
<protein>
    <submittedName>
        <fullName evidence="2">Uncharacterized protein</fullName>
    </submittedName>
</protein>
<proteinExistence type="predicted"/>
<feature type="chain" id="PRO_5025456299" evidence="1">
    <location>
        <begin position="20"/>
        <end position="111"/>
    </location>
</feature>
<dbReference type="EMBL" id="MU006778">
    <property type="protein sequence ID" value="KAF2645070.1"/>
    <property type="molecule type" value="Genomic_DNA"/>
</dbReference>
<keyword evidence="1" id="KW-0732">Signal</keyword>
<gene>
    <name evidence="2" type="ORF">P280DRAFT_466300</name>
</gene>
<evidence type="ECO:0000313" key="2">
    <source>
        <dbReference type="EMBL" id="KAF2645070.1"/>
    </source>
</evidence>
<accession>A0A6A6SBX6</accession>
<sequence length="111" mass="11972">MTIMRFLCALALLLIPTYADLSAHANGSIAINATSHKISKRAISNEDWMRFQAQGCNLLGAMAVKDETAAMFVNYGSMTTAASPFHDYGMSIRTVSSVWLSPSTARVSTHG</sequence>
<keyword evidence="3" id="KW-1185">Reference proteome</keyword>
<evidence type="ECO:0000313" key="3">
    <source>
        <dbReference type="Proteomes" id="UP000799753"/>
    </source>
</evidence>